<protein>
    <submittedName>
        <fullName evidence="1">Uncharacterized protein</fullName>
    </submittedName>
</protein>
<name>A0A6B9XX25_PICSI</name>
<gene>
    <name evidence="1" type="primary">orf04203</name>
    <name evidence="1" type="ORF">Q903MT_gene4180</name>
</gene>
<evidence type="ECO:0000313" key="1">
    <source>
        <dbReference type="EMBL" id="QHR90157.1"/>
    </source>
</evidence>
<proteinExistence type="predicted"/>
<reference evidence="1" key="1">
    <citation type="submission" date="2019-03" db="EMBL/GenBank/DDBJ databases">
        <title>Largest Complete Mitochondrial Genome of a Gymnosperm, Sitka Spruce (Picea sitchensis), Indicates Complex Physical Structure.</title>
        <authorList>
            <person name="Jackman S.D."/>
            <person name="Coombe L."/>
            <person name="Warren R."/>
            <person name="Kirk H."/>
            <person name="Trinh E."/>
            <person name="McLeod T."/>
            <person name="Pleasance S."/>
            <person name="Pandoh P."/>
            <person name="Zhao Y."/>
            <person name="Coope R."/>
            <person name="Bousquet J."/>
            <person name="Bohlmann J.C."/>
            <person name="Jones S.J.M."/>
            <person name="Birol I."/>
        </authorList>
    </citation>
    <scope>NUCLEOTIDE SEQUENCE</scope>
    <source>
        <strain evidence="1">Q903</strain>
    </source>
</reference>
<sequence length="73" mass="8127">MDERLRSSPLTQRMGERLCSSPVGREFAASPFWSSHLTYLSVVNLPVQGHLKFRSVALSNLPPLQGIDCSPEE</sequence>
<geneLocation type="mitochondrion" evidence="1"/>
<dbReference type="EMBL" id="MK697699">
    <property type="protein sequence ID" value="QHR90157.1"/>
    <property type="molecule type" value="Genomic_DNA"/>
</dbReference>
<keyword evidence="1" id="KW-0496">Mitochondrion</keyword>
<dbReference type="AlphaFoldDB" id="A0A6B9XX25"/>
<accession>A0A6B9XX25</accession>
<organism evidence="1">
    <name type="scientific">Picea sitchensis</name>
    <name type="common">Sitka spruce</name>
    <name type="synonym">Pinus sitchensis</name>
    <dbReference type="NCBI Taxonomy" id="3332"/>
    <lineage>
        <taxon>Eukaryota</taxon>
        <taxon>Viridiplantae</taxon>
        <taxon>Streptophyta</taxon>
        <taxon>Embryophyta</taxon>
        <taxon>Tracheophyta</taxon>
        <taxon>Spermatophyta</taxon>
        <taxon>Pinopsida</taxon>
        <taxon>Pinidae</taxon>
        <taxon>Conifers I</taxon>
        <taxon>Pinales</taxon>
        <taxon>Pinaceae</taxon>
        <taxon>Picea</taxon>
    </lineage>
</organism>